<dbReference type="InterPro" id="IPR011992">
    <property type="entry name" value="EF-hand-dom_pair"/>
</dbReference>
<dbReference type="InterPro" id="IPR002048">
    <property type="entry name" value="EF_hand_dom"/>
</dbReference>
<dbReference type="Gene3D" id="1.10.238.10">
    <property type="entry name" value="EF-hand"/>
    <property type="match status" value="1"/>
</dbReference>
<proteinExistence type="predicted"/>
<organism evidence="3 4">
    <name type="scientific">Stichopus japonicus</name>
    <name type="common">Sea cucumber</name>
    <dbReference type="NCBI Taxonomy" id="307972"/>
    <lineage>
        <taxon>Eukaryota</taxon>
        <taxon>Metazoa</taxon>
        <taxon>Echinodermata</taxon>
        <taxon>Eleutherozoa</taxon>
        <taxon>Echinozoa</taxon>
        <taxon>Holothuroidea</taxon>
        <taxon>Aspidochirotacea</taxon>
        <taxon>Aspidochirotida</taxon>
        <taxon>Stichopodidae</taxon>
        <taxon>Apostichopus</taxon>
    </lineage>
</organism>
<dbReference type="SUPFAM" id="SSF47473">
    <property type="entry name" value="EF-hand"/>
    <property type="match status" value="1"/>
</dbReference>
<evidence type="ECO:0000313" key="4">
    <source>
        <dbReference type="Proteomes" id="UP000230750"/>
    </source>
</evidence>
<evidence type="ECO:0000313" key="3">
    <source>
        <dbReference type="EMBL" id="PIK59064.1"/>
    </source>
</evidence>
<dbReference type="PANTHER" id="PTHR35538">
    <property type="entry name" value="LIG_CHAN-GLU_BD DOMAIN-CONTAINING PROTEIN"/>
    <property type="match status" value="1"/>
</dbReference>
<feature type="compositionally biased region" description="Polar residues" evidence="1">
    <location>
        <begin position="68"/>
        <end position="77"/>
    </location>
</feature>
<feature type="compositionally biased region" description="Basic residues" evidence="1">
    <location>
        <begin position="34"/>
        <end position="56"/>
    </location>
</feature>
<dbReference type="PANTHER" id="PTHR35538:SF6">
    <property type="entry name" value="EF-HAND DOMAIN-CONTAINING PROTEIN"/>
    <property type="match status" value="1"/>
</dbReference>
<feature type="compositionally biased region" description="Polar residues" evidence="1">
    <location>
        <begin position="164"/>
        <end position="178"/>
    </location>
</feature>
<dbReference type="PROSITE" id="PS50222">
    <property type="entry name" value="EF_HAND_2"/>
    <property type="match status" value="1"/>
</dbReference>
<keyword evidence="4" id="KW-1185">Reference proteome</keyword>
<dbReference type="Proteomes" id="UP000230750">
    <property type="component" value="Unassembled WGS sequence"/>
</dbReference>
<accession>A0A2G8LFP2</accession>
<feature type="compositionally biased region" description="Low complexity" evidence="1">
    <location>
        <begin position="128"/>
        <end position="137"/>
    </location>
</feature>
<dbReference type="OrthoDB" id="2121618at2759"/>
<evidence type="ECO:0000259" key="2">
    <source>
        <dbReference type="PROSITE" id="PS50222"/>
    </source>
</evidence>
<feature type="compositionally biased region" description="Basic and acidic residues" evidence="1">
    <location>
        <begin position="145"/>
        <end position="155"/>
    </location>
</feature>
<dbReference type="GO" id="GO:0005509">
    <property type="term" value="F:calcium ion binding"/>
    <property type="evidence" value="ECO:0007669"/>
    <property type="project" value="InterPro"/>
</dbReference>
<feature type="region of interest" description="Disordered" evidence="1">
    <location>
        <begin position="1"/>
        <end position="182"/>
    </location>
</feature>
<dbReference type="EMBL" id="MRZV01000094">
    <property type="protein sequence ID" value="PIK59064.1"/>
    <property type="molecule type" value="Genomic_DNA"/>
</dbReference>
<protein>
    <submittedName>
        <fullName evidence="3">Putative titin-like</fullName>
    </submittedName>
</protein>
<dbReference type="STRING" id="307972.A0A2G8LFP2"/>
<name>A0A2G8LFP2_STIJA</name>
<feature type="domain" description="EF-hand" evidence="2">
    <location>
        <begin position="247"/>
        <end position="282"/>
    </location>
</feature>
<feature type="compositionally biased region" description="Pro residues" evidence="1">
    <location>
        <begin position="1"/>
        <end position="33"/>
    </location>
</feature>
<dbReference type="AlphaFoldDB" id="A0A2G8LFP2"/>
<comment type="caution">
    <text evidence="3">The sequence shown here is derived from an EMBL/GenBank/DDBJ whole genome shotgun (WGS) entry which is preliminary data.</text>
</comment>
<gene>
    <name evidence="3" type="ORF">BSL78_04021</name>
</gene>
<sequence length="327" mass="36580">MPSLPPPKEPTPPPPIPTPPPTKDPTPTPPPISKPKRKPIVKKKKLQPVAKIKKAKPSQENALPGVTSLDSSTNPVESTPMEPLPDVKEEEEPAPMHIPILPPPAKTLAPTITKKDRPRPRPAPPRLTSPSSSVELECIQEEIESEHQGSVHLSDETPPPLRADTNSSGIGDSPSSITPGRRIRCQQERERLAEERRQKAYDMFERLKDKRFLPKNLTRRTTFKEAAKNKVQGYQGWLAQFFIINEDKSKMYQQVFRTVDEDNDGYLSCFETLMALKGISGAQKLTEKEESYIIRVLELAEYSISQGTDFKLFSVLAALSQKIVSIE</sequence>
<evidence type="ECO:0000256" key="1">
    <source>
        <dbReference type="SAM" id="MobiDB-lite"/>
    </source>
</evidence>
<reference evidence="3 4" key="1">
    <citation type="journal article" date="2017" name="PLoS Biol.">
        <title>The sea cucumber genome provides insights into morphological evolution and visceral regeneration.</title>
        <authorList>
            <person name="Zhang X."/>
            <person name="Sun L."/>
            <person name="Yuan J."/>
            <person name="Sun Y."/>
            <person name="Gao Y."/>
            <person name="Zhang L."/>
            <person name="Li S."/>
            <person name="Dai H."/>
            <person name="Hamel J.F."/>
            <person name="Liu C."/>
            <person name="Yu Y."/>
            <person name="Liu S."/>
            <person name="Lin W."/>
            <person name="Guo K."/>
            <person name="Jin S."/>
            <person name="Xu P."/>
            <person name="Storey K.B."/>
            <person name="Huan P."/>
            <person name="Zhang T."/>
            <person name="Zhou Y."/>
            <person name="Zhang J."/>
            <person name="Lin C."/>
            <person name="Li X."/>
            <person name="Xing L."/>
            <person name="Huo D."/>
            <person name="Sun M."/>
            <person name="Wang L."/>
            <person name="Mercier A."/>
            <person name="Li F."/>
            <person name="Yang H."/>
            <person name="Xiang J."/>
        </authorList>
    </citation>
    <scope>NUCLEOTIDE SEQUENCE [LARGE SCALE GENOMIC DNA]</scope>
    <source>
        <strain evidence="3">Shaxun</strain>
        <tissue evidence="3">Muscle</tissue>
    </source>
</reference>